<dbReference type="RefSeq" id="WP_390326459.1">
    <property type="nucleotide sequence ID" value="NZ_JBHRTP010000008.1"/>
</dbReference>
<dbReference type="Proteomes" id="UP001595530">
    <property type="component" value="Unassembled WGS sequence"/>
</dbReference>
<comment type="caution">
    <text evidence="2">The sequence shown here is derived from an EMBL/GenBank/DDBJ whole genome shotgun (WGS) entry which is preliminary data.</text>
</comment>
<evidence type="ECO:0000313" key="2">
    <source>
        <dbReference type="EMBL" id="MFC3107127.1"/>
    </source>
</evidence>
<keyword evidence="3" id="KW-1185">Reference proteome</keyword>
<evidence type="ECO:0000256" key="1">
    <source>
        <dbReference type="SAM" id="SignalP"/>
    </source>
</evidence>
<name>A0ABV7EZW7_9BURK</name>
<accession>A0ABV7EZW7</accession>
<evidence type="ECO:0008006" key="4">
    <source>
        <dbReference type="Google" id="ProtNLM"/>
    </source>
</evidence>
<gene>
    <name evidence="2" type="ORF">ACFOFO_03970</name>
</gene>
<feature type="chain" id="PRO_5045966155" description="DUF2490 domain-containing protein" evidence="1">
    <location>
        <begin position="22"/>
        <end position="243"/>
    </location>
</feature>
<evidence type="ECO:0000313" key="3">
    <source>
        <dbReference type="Proteomes" id="UP001595530"/>
    </source>
</evidence>
<feature type="signal peptide" evidence="1">
    <location>
        <begin position="1"/>
        <end position="21"/>
    </location>
</feature>
<protein>
    <recommendedName>
        <fullName evidence="4">DUF2490 domain-containing protein</fullName>
    </recommendedName>
</protein>
<keyword evidence="1" id="KW-0732">Signal</keyword>
<reference evidence="3" key="1">
    <citation type="journal article" date="2019" name="Int. J. Syst. Evol. Microbiol.">
        <title>The Global Catalogue of Microorganisms (GCM) 10K type strain sequencing project: providing services to taxonomists for standard genome sequencing and annotation.</title>
        <authorList>
            <consortium name="The Broad Institute Genomics Platform"/>
            <consortium name="The Broad Institute Genome Sequencing Center for Infectious Disease"/>
            <person name="Wu L."/>
            <person name="Ma J."/>
        </authorList>
    </citation>
    <scope>NUCLEOTIDE SEQUENCE [LARGE SCALE GENOMIC DNA]</scope>
    <source>
        <strain evidence="3">KCTC 42986</strain>
    </source>
</reference>
<proteinExistence type="predicted"/>
<sequence>MKILLQACALLLTIIAGASFAGPADYVYRTYDNAGQRTFALNAGSTAIEDEARASSASLAFGYGISESWFSNLYFEYEREGGNGTKFEGVEWQNIFRLTHGQYPVDVGLFTELARPQERDEGYALTVGPLFETEIGRTQLNFNLLLSRSYRAVGDNPMKMGYQWQVRHHWKRLFEPGLQGFGDMGQWDHWDPKREQSHRFGPALFGTLDLDDRRAIQYNLAYLFETTNARQQNTIRLQTVFEF</sequence>
<dbReference type="EMBL" id="JBHRTP010000008">
    <property type="protein sequence ID" value="MFC3107127.1"/>
    <property type="molecule type" value="Genomic_DNA"/>
</dbReference>
<organism evidence="2 3">
    <name type="scientific">Undibacterium arcticum</name>
    <dbReference type="NCBI Taxonomy" id="1762892"/>
    <lineage>
        <taxon>Bacteria</taxon>
        <taxon>Pseudomonadati</taxon>
        <taxon>Pseudomonadota</taxon>
        <taxon>Betaproteobacteria</taxon>
        <taxon>Burkholderiales</taxon>
        <taxon>Oxalobacteraceae</taxon>
        <taxon>Undibacterium</taxon>
    </lineage>
</organism>